<protein>
    <submittedName>
        <fullName evidence="2">DUF192 domain-containing protein</fullName>
    </submittedName>
</protein>
<dbReference type="EMBL" id="VUOA01000009">
    <property type="protein sequence ID" value="KAA2241178.1"/>
    <property type="molecule type" value="Genomic_DNA"/>
</dbReference>
<dbReference type="OrthoDB" id="9808290at2"/>
<sequence length="197" mass="21547">MALRSSSPVRPSTSATATGRRGSWPPRCGRLGRLCRPRTKAVGVTGFTRRLALGLLALGPALAGAGQAHAQAFEPLTIVSGDKRHPFQVEVARNDAERAQGLMFRRTMAADRGMLFDFQKVQPISMWMRNTYISLDMLFIRPDGTVARIAENAEPLSERTIPSGEPVLAVLEVNAGTAKRLGLKPGDRVEHAMFQRR</sequence>
<organism evidence="2 3">
    <name type="scientific">Salinarimonas soli</name>
    <dbReference type="NCBI Taxonomy" id="1638099"/>
    <lineage>
        <taxon>Bacteria</taxon>
        <taxon>Pseudomonadati</taxon>
        <taxon>Pseudomonadota</taxon>
        <taxon>Alphaproteobacteria</taxon>
        <taxon>Hyphomicrobiales</taxon>
        <taxon>Salinarimonadaceae</taxon>
        <taxon>Salinarimonas</taxon>
    </lineage>
</organism>
<dbReference type="AlphaFoldDB" id="A0A5B2VR83"/>
<dbReference type="Pfam" id="PF02643">
    <property type="entry name" value="DUF192"/>
    <property type="match status" value="1"/>
</dbReference>
<evidence type="ECO:0000313" key="3">
    <source>
        <dbReference type="Proteomes" id="UP000323142"/>
    </source>
</evidence>
<dbReference type="Proteomes" id="UP000323142">
    <property type="component" value="Unassembled WGS sequence"/>
</dbReference>
<feature type="region of interest" description="Disordered" evidence="1">
    <location>
        <begin position="1"/>
        <end position="26"/>
    </location>
</feature>
<proteinExistence type="predicted"/>
<dbReference type="InterPro" id="IPR003795">
    <property type="entry name" value="DUF192"/>
</dbReference>
<gene>
    <name evidence="2" type="ORF">F0L46_05100</name>
</gene>
<dbReference type="PANTHER" id="PTHR37953">
    <property type="entry name" value="UPF0127 PROTEIN MJ1496"/>
    <property type="match status" value="1"/>
</dbReference>
<feature type="compositionally biased region" description="Polar residues" evidence="1">
    <location>
        <begin position="1"/>
        <end position="17"/>
    </location>
</feature>
<name>A0A5B2VR83_9HYPH</name>
<accession>A0A5B2VR83</accession>
<dbReference type="InterPro" id="IPR038695">
    <property type="entry name" value="Saro_0823-like_sf"/>
</dbReference>
<comment type="caution">
    <text evidence="2">The sequence shown here is derived from an EMBL/GenBank/DDBJ whole genome shotgun (WGS) entry which is preliminary data.</text>
</comment>
<dbReference type="PANTHER" id="PTHR37953:SF1">
    <property type="entry name" value="UPF0127 PROTEIN MJ1496"/>
    <property type="match status" value="1"/>
</dbReference>
<reference evidence="2 3" key="2">
    <citation type="submission" date="2019-09" db="EMBL/GenBank/DDBJ databases">
        <authorList>
            <person name="Jin C."/>
        </authorList>
    </citation>
    <scope>NUCLEOTIDE SEQUENCE [LARGE SCALE GENOMIC DNA]</scope>
    <source>
        <strain evidence="2 3">BN140002</strain>
    </source>
</reference>
<evidence type="ECO:0000256" key="1">
    <source>
        <dbReference type="SAM" id="MobiDB-lite"/>
    </source>
</evidence>
<reference evidence="2 3" key="1">
    <citation type="submission" date="2019-09" db="EMBL/GenBank/DDBJ databases">
        <title>Salinarimonas rosea gen. nov., sp. nov., a new member of the a-2 subgroup of the Proteobacteria.</title>
        <authorList>
            <person name="Liu J."/>
        </authorList>
    </citation>
    <scope>NUCLEOTIDE SEQUENCE [LARGE SCALE GENOMIC DNA]</scope>
    <source>
        <strain evidence="2 3">BN140002</strain>
    </source>
</reference>
<evidence type="ECO:0000313" key="2">
    <source>
        <dbReference type="EMBL" id="KAA2241178.1"/>
    </source>
</evidence>
<dbReference type="Gene3D" id="2.60.120.1140">
    <property type="entry name" value="Protein of unknown function DUF192"/>
    <property type="match status" value="1"/>
</dbReference>
<keyword evidence="3" id="KW-1185">Reference proteome</keyword>